<protein>
    <recommendedName>
        <fullName evidence="3">Carboxylic ester hydrolase</fullName>
        <ecNumber evidence="3">3.1.1.-</ecNumber>
    </recommendedName>
</protein>
<evidence type="ECO:0000256" key="1">
    <source>
        <dbReference type="ARBA" id="ARBA00005964"/>
    </source>
</evidence>
<feature type="compositionally biased region" description="Low complexity" evidence="4">
    <location>
        <begin position="1"/>
        <end position="31"/>
    </location>
</feature>
<dbReference type="PANTHER" id="PTHR11559">
    <property type="entry name" value="CARBOXYLESTERASE"/>
    <property type="match status" value="1"/>
</dbReference>
<evidence type="ECO:0000256" key="4">
    <source>
        <dbReference type="SAM" id="MobiDB-lite"/>
    </source>
</evidence>
<accession>A0A246JJE1</accession>
<comment type="similarity">
    <text evidence="1 3">Belongs to the type-B carboxylesterase/lipase family.</text>
</comment>
<name>A0A246JJE1_9SPHN</name>
<dbReference type="EC" id="3.1.1.-" evidence="3"/>
<dbReference type="InterPro" id="IPR029058">
    <property type="entry name" value="AB_hydrolase_fold"/>
</dbReference>
<evidence type="ECO:0000313" key="7">
    <source>
        <dbReference type="Proteomes" id="UP000197361"/>
    </source>
</evidence>
<evidence type="ECO:0000259" key="5">
    <source>
        <dbReference type="Pfam" id="PF00135"/>
    </source>
</evidence>
<feature type="domain" description="Carboxylesterase type B" evidence="5">
    <location>
        <begin position="448"/>
        <end position="577"/>
    </location>
</feature>
<dbReference type="InterPro" id="IPR050309">
    <property type="entry name" value="Type-B_Carboxylest/Lipase"/>
</dbReference>
<evidence type="ECO:0000256" key="2">
    <source>
        <dbReference type="ARBA" id="ARBA00022801"/>
    </source>
</evidence>
<dbReference type="AlphaFoldDB" id="A0A246JJE1"/>
<comment type="caution">
    <text evidence="6">The sequence shown here is derived from an EMBL/GenBank/DDBJ whole genome shotgun (WGS) entry which is preliminary data.</text>
</comment>
<proteinExistence type="inferred from homology"/>
<evidence type="ECO:0000256" key="3">
    <source>
        <dbReference type="RuleBase" id="RU361235"/>
    </source>
</evidence>
<dbReference type="EMBL" id="NISK01000007">
    <property type="protein sequence ID" value="OWQ92727.1"/>
    <property type="molecule type" value="Genomic_DNA"/>
</dbReference>
<gene>
    <name evidence="6" type="ORF">CDQ92_19765</name>
</gene>
<dbReference type="SUPFAM" id="SSF53474">
    <property type="entry name" value="alpha/beta-Hydrolases"/>
    <property type="match status" value="1"/>
</dbReference>
<organism evidence="6 7">
    <name type="scientific">Sphingopyxis bauzanensis</name>
    <dbReference type="NCBI Taxonomy" id="651663"/>
    <lineage>
        <taxon>Bacteria</taxon>
        <taxon>Pseudomonadati</taxon>
        <taxon>Pseudomonadota</taxon>
        <taxon>Alphaproteobacteria</taxon>
        <taxon>Sphingomonadales</taxon>
        <taxon>Sphingomonadaceae</taxon>
        <taxon>Sphingopyxis</taxon>
    </lineage>
</organism>
<sequence>MIMSSSIFGSASTSARSASAPSPTTSSTRSILSRRRRRSTGTANPASSASKDAFLSRSLTRPRPRAAGREGKEGAMRHLVMAALLGAAALLGSAPVAAADAAPVSTIAQGRLAGARDAGVERFLDIPFAAPPVGPLRWRAPQAPPRWDGVRDAAKPGPACPQTVRPALVAGGVAEYQSEDCLQLNIWRPAGARKLPVMVWIHGGAHVIGSGTFPAFDGTAFARQGVILVTINYRLGALGYFAHPALSAARPQGEALANYGLMDQLAALRWVQKNIAVFGGDPEQVTLFGESAGAIGVTTILAQPEAKGLFARAIVQSGVGLLDPRPLAEQEALGAALAVRAGAPPSASLDALRALPAAALVAAGDVRTPGAMVGPILDGDLVREAPWRVFARSEPIDVPLLVGANSNEASVILAMGVPPAAALAYLGRDQAAGRAAFGTGLDDDALARQVLGDAWFVAPARWLAARTAAGAPSYLYHFDYVAAARRDRAKGAAHGSEIPYLFGTLDYFASVAGAIGDEDRRFSDGISACWVGFAKTGVPGCALVRDWPRYDPTSDRLAKFAPESGVVAGFRKAQLDFLLKIRFGGGQSRP</sequence>
<dbReference type="PROSITE" id="PS00122">
    <property type="entry name" value="CARBOXYLESTERASE_B_1"/>
    <property type="match status" value="1"/>
</dbReference>
<keyword evidence="2 3" id="KW-0378">Hydrolase</keyword>
<dbReference type="Proteomes" id="UP000197361">
    <property type="component" value="Unassembled WGS sequence"/>
</dbReference>
<keyword evidence="7" id="KW-1185">Reference proteome</keyword>
<dbReference type="Pfam" id="PF00135">
    <property type="entry name" value="COesterase"/>
    <property type="match status" value="2"/>
</dbReference>
<dbReference type="InterPro" id="IPR002018">
    <property type="entry name" value="CarbesteraseB"/>
</dbReference>
<feature type="region of interest" description="Disordered" evidence="4">
    <location>
        <begin position="1"/>
        <end position="73"/>
    </location>
</feature>
<reference evidence="6 7" key="1">
    <citation type="journal article" date="2010" name="Int. J. Syst. Evol. Microbiol.">
        <title>Sphingopyxis bauzanensis sp. nov., a psychrophilic bacterium isolated from soil.</title>
        <authorList>
            <person name="Zhang D.C."/>
            <person name="Liu H.C."/>
            <person name="Xin Y.H."/>
            <person name="Zhou Y.G."/>
            <person name="Schinner F."/>
            <person name="Margesin R."/>
        </authorList>
    </citation>
    <scope>NUCLEOTIDE SEQUENCE [LARGE SCALE GENOMIC DNA]</scope>
    <source>
        <strain evidence="6 7">DSM 22271</strain>
    </source>
</reference>
<dbReference type="GO" id="GO:0016787">
    <property type="term" value="F:hydrolase activity"/>
    <property type="evidence" value="ECO:0007669"/>
    <property type="project" value="UniProtKB-KW"/>
</dbReference>
<dbReference type="Gene3D" id="3.40.50.1820">
    <property type="entry name" value="alpha/beta hydrolase"/>
    <property type="match status" value="1"/>
</dbReference>
<dbReference type="InterPro" id="IPR019826">
    <property type="entry name" value="Carboxylesterase_B_AS"/>
</dbReference>
<feature type="domain" description="Carboxylesterase type B" evidence="5">
    <location>
        <begin position="103"/>
        <end position="420"/>
    </location>
</feature>
<evidence type="ECO:0000313" key="6">
    <source>
        <dbReference type="EMBL" id="OWQ92727.1"/>
    </source>
</evidence>